<dbReference type="Proteomes" id="UP001261871">
    <property type="component" value="Unassembled WGS sequence"/>
</dbReference>
<dbReference type="EMBL" id="JAVDTX010000001">
    <property type="protein sequence ID" value="MDR6843353.1"/>
    <property type="molecule type" value="Genomic_DNA"/>
</dbReference>
<sequence>MIAGLVFYHLKSFNHTLTLINFGKINCLKLDELEERVGTKFGPLFGFAKSHQYKTNFTLSQYSKSVVVAEIILNSKNIPGKRQETFI</sequence>
<comment type="caution">
    <text evidence="1">The sequence shown here is derived from an EMBL/GenBank/DDBJ whole genome shotgun (WGS) entry which is preliminary data.</text>
</comment>
<organism evidence="1 2">
    <name type="scientific">Flavobacterium granuli</name>
    <dbReference type="NCBI Taxonomy" id="280093"/>
    <lineage>
        <taxon>Bacteria</taxon>
        <taxon>Pseudomonadati</taxon>
        <taxon>Bacteroidota</taxon>
        <taxon>Flavobacteriia</taxon>
        <taxon>Flavobacteriales</taxon>
        <taxon>Flavobacteriaceae</taxon>
        <taxon>Flavobacterium</taxon>
    </lineage>
</organism>
<protein>
    <submittedName>
        <fullName evidence="1">Uncharacterized protein</fullName>
    </submittedName>
</protein>
<gene>
    <name evidence="1" type="ORF">J2W95_000033</name>
</gene>
<evidence type="ECO:0000313" key="2">
    <source>
        <dbReference type="Proteomes" id="UP001261871"/>
    </source>
</evidence>
<evidence type="ECO:0000313" key="1">
    <source>
        <dbReference type="EMBL" id="MDR6843353.1"/>
    </source>
</evidence>
<accession>A0ABU1RX69</accession>
<name>A0ABU1RX69_9FLAO</name>
<reference evidence="1 2" key="1">
    <citation type="submission" date="2023-07" db="EMBL/GenBank/DDBJ databases">
        <title>Sorghum-associated microbial communities from plants grown in Nebraska, USA.</title>
        <authorList>
            <person name="Schachtman D."/>
        </authorList>
    </citation>
    <scope>NUCLEOTIDE SEQUENCE [LARGE SCALE GENOMIC DNA]</scope>
    <source>
        <strain evidence="1 2">BE124</strain>
    </source>
</reference>
<keyword evidence="2" id="KW-1185">Reference proteome</keyword>
<dbReference type="RefSeq" id="WP_310002684.1">
    <property type="nucleotide sequence ID" value="NZ_JAVDTX010000001.1"/>
</dbReference>
<proteinExistence type="predicted"/>